<dbReference type="InterPro" id="IPR008146">
    <property type="entry name" value="Gln_synth_cat_dom"/>
</dbReference>
<evidence type="ECO:0000256" key="6">
    <source>
        <dbReference type="ARBA" id="ARBA00022598"/>
    </source>
</evidence>
<sequence length="443" mass="50285">MSRYTKEDILQIVEEEDVEFIRLQFTDMFGVFKNVAITSSQLEKALHNECMFDGSSIDGFVRIEESDMYLYPDVDSFEIFPWRPQQGKVARLICDVYRPEGVPFEGDPRHILKRVLKQADDMGYEFNVGPECEFFLFHTDDDGLPTTITHEKAGYFDLGPVDLGENARRDMVLTLEEMGFEIEASHHEVAPAQHEIDFKYGPALITADNIMTFKLAVKTMAKRRGLHASFMPKPKYGINGSGMHINMSLSKDGYNIFRDEEDAVGLSHEAYCFIGGLMRHMKSMAAVTNPLVNSYKRLVPGFEAPVYIAWSVKNRSPLIRIPTERGEGTRIELRCPDPAANPYLALAVCLAAGLDGIRNQIMPPDAVKRNIFEMSRAEKKAAGITALPANLLEAVRELEKSEFMKEVLGDAFVERYVTAKRAEWEAYTAQVTEWEIDQYLYKI</sequence>
<evidence type="ECO:0000259" key="15">
    <source>
        <dbReference type="PROSITE" id="PS51986"/>
    </source>
</evidence>
<dbReference type="PANTHER" id="PTHR43785">
    <property type="entry name" value="GAMMA-GLUTAMYLPUTRESCINE SYNTHETASE"/>
    <property type="match status" value="1"/>
</dbReference>
<evidence type="ECO:0000256" key="2">
    <source>
        <dbReference type="ARBA" id="ARBA00009897"/>
    </source>
</evidence>
<dbReference type="InterPro" id="IPR027302">
    <property type="entry name" value="Gln_synth_N_conserv_site"/>
</dbReference>
<keyword evidence="18" id="KW-1185">Reference proteome</keyword>
<dbReference type="PROSITE" id="PS00180">
    <property type="entry name" value="GLNA_1"/>
    <property type="match status" value="1"/>
</dbReference>
<evidence type="ECO:0000256" key="7">
    <source>
        <dbReference type="ARBA" id="ARBA00022723"/>
    </source>
</evidence>
<dbReference type="PANTHER" id="PTHR43785:SF12">
    <property type="entry name" value="TYPE-1 GLUTAMINE SYNTHETASE 2"/>
    <property type="match status" value="1"/>
</dbReference>
<dbReference type="InterPro" id="IPR014746">
    <property type="entry name" value="Gln_synth/guanido_kin_cat_dom"/>
</dbReference>
<keyword evidence="9" id="KW-0067">ATP-binding</keyword>
<protein>
    <recommendedName>
        <fullName evidence="4">Glutamine synthetase</fullName>
        <ecNumber evidence="3">6.3.1.2</ecNumber>
    </recommendedName>
    <alternativeName>
        <fullName evidence="11">Glutamate--ammonia ligase</fullName>
    </alternativeName>
    <alternativeName>
        <fullName evidence="10">Glutamine synthetase I alpha</fullName>
    </alternativeName>
</protein>
<accession>A0ABY5VMD1</accession>
<comment type="catalytic activity">
    <reaction evidence="12">
        <text>L-glutamate + NH4(+) + ATP = L-glutamine + ADP + phosphate + H(+)</text>
        <dbReference type="Rhea" id="RHEA:16169"/>
        <dbReference type="ChEBI" id="CHEBI:15378"/>
        <dbReference type="ChEBI" id="CHEBI:28938"/>
        <dbReference type="ChEBI" id="CHEBI:29985"/>
        <dbReference type="ChEBI" id="CHEBI:30616"/>
        <dbReference type="ChEBI" id="CHEBI:43474"/>
        <dbReference type="ChEBI" id="CHEBI:58359"/>
        <dbReference type="ChEBI" id="CHEBI:456216"/>
        <dbReference type="EC" id="6.3.1.2"/>
    </reaction>
</comment>
<comment type="subcellular location">
    <subcellularLocation>
        <location evidence="1">Cytoplasm</location>
    </subcellularLocation>
</comment>
<keyword evidence="8" id="KW-0547">Nucleotide-binding</keyword>
<evidence type="ECO:0000256" key="4">
    <source>
        <dbReference type="ARBA" id="ARBA00021364"/>
    </source>
</evidence>
<dbReference type="Gene3D" id="3.10.20.70">
    <property type="entry name" value="Glutamine synthetase, N-terminal domain"/>
    <property type="match status" value="1"/>
</dbReference>
<dbReference type="GO" id="GO:0004356">
    <property type="term" value="F:glutamine synthetase activity"/>
    <property type="evidence" value="ECO:0007669"/>
    <property type="project" value="UniProtKB-EC"/>
</dbReference>
<reference evidence="17" key="1">
    <citation type="journal article" date="2022" name="Cell">
        <title>Design, construction, and in vivo augmentation of a complex gut microbiome.</title>
        <authorList>
            <person name="Cheng A.G."/>
            <person name="Ho P.Y."/>
            <person name="Aranda-Diaz A."/>
            <person name="Jain S."/>
            <person name="Yu F.B."/>
            <person name="Meng X."/>
            <person name="Wang M."/>
            <person name="Iakiviak M."/>
            <person name="Nagashima K."/>
            <person name="Zhao A."/>
            <person name="Murugkar P."/>
            <person name="Patil A."/>
            <person name="Atabakhsh K."/>
            <person name="Weakley A."/>
            <person name="Yan J."/>
            <person name="Brumbaugh A.R."/>
            <person name="Higginbottom S."/>
            <person name="Dimas A."/>
            <person name="Shiver A.L."/>
            <person name="Deutschbauer A."/>
            <person name="Neff N."/>
            <person name="Sonnenburg J.L."/>
            <person name="Huang K.C."/>
            <person name="Fischbach M.A."/>
        </authorList>
    </citation>
    <scope>NUCLEOTIDE SEQUENCE</scope>
    <source>
        <strain evidence="17">DSM 19829</strain>
    </source>
</reference>
<keyword evidence="7" id="KW-0479">Metal-binding</keyword>
<dbReference type="SUPFAM" id="SSF54368">
    <property type="entry name" value="Glutamine synthetase, N-terminal domain"/>
    <property type="match status" value="1"/>
</dbReference>
<organism evidence="17 18">
    <name type="scientific">Ruminococcus gauvreauii</name>
    <dbReference type="NCBI Taxonomy" id="438033"/>
    <lineage>
        <taxon>Bacteria</taxon>
        <taxon>Bacillati</taxon>
        <taxon>Bacillota</taxon>
        <taxon>Clostridia</taxon>
        <taxon>Eubacteriales</taxon>
        <taxon>Oscillospiraceae</taxon>
        <taxon>Ruminococcus</taxon>
    </lineage>
</organism>
<dbReference type="Proteomes" id="UP001060164">
    <property type="component" value="Chromosome"/>
</dbReference>
<evidence type="ECO:0000256" key="3">
    <source>
        <dbReference type="ARBA" id="ARBA00012937"/>
    </source>
</evidence>
<comment type="similarity">
    <text evidence="2 13 14">Belongs to the glutamine synthetase family.</text>
</comment>
<dbReference type="EC" id="6.3.1.2" evidence="3"/>
<evidence type="ECO:0000256" key="1">
    <source>
        <dbReference type="ARBA" id="ARBA00004496"/>
    </source>
</evidence>
<keyword evidence="6 17" id="KW-0436">Ligase</keyword>
<dbReference type="PROSITE" id="PS51986">
    <property type="entry name" value="GS_BETA_GRASP"/>
    <property type="match status" value="1"/>
</dbReference>
<evidence type="ECO:0000256" key="12">
    <source>
        <dbReference type="ARBA" id="ARBA00049436"/>
    </source>
</evidence>
<dbReference type="Pfam" id="PF03951">
    <property type="entry name" value="Gln-synt_N"/>
    <property type="match status" value="1"/>
</dbReference>
<dbReference type="InterPro" id="IPR004809">
    <property type="entry name" value="Gln_synth_I"/>
</dbReference>
<feature type="domain" description="GS beta-grasp" evidence="15">
    <location>
        <begin position="16"/>
        <end position="101"/>
    </location>
</feature>
<dbReference type="SUPFAM" id="SSF55931">
    <property type="entry name" value="Glutamine synthetase/guanido kinase"/>
    <property type="match status" value="1"/>
</dbReference>
<keyword evidence="5" id="KW-0963">Cytoplasm</keyword>
<evidence type="ECO:0000256" key="11">
    <source>
        <dbReference type="ARBA" id="ARBA00030668"/>
    </source>
</evidence>
<gene>
    <name evidence="17" type="primary">glnA</name>
    <name evidence="17" type="ORF">NQ502_06270</name>
</gene>
<dbReference type="Pfam" id="PF00120">
    <property type="entry name" value="Gln-synt_C"/>
    <property type="match status" value="1"/>
</dbReference>
<evidence type="ECO:0000256" key="13">
    <source>
        <dbReference type="PROSITE-ProRule" id="PRU01330"/>
    </source>
</evidence>
<evidence type="ECO:0000256" key="5">
    <source>
        <dbReference type="ARBA" id="ARBA00022490"/>
    </source>
</evidence>
<dbReference type="Gene3D" id="3.30.590.10">
    <property type="entry name" value="Glutamine synthetase/guanido kinase, catalytic domain"/>
    <property type="match status" value="1"/>
</dbReference>
<feature type="domain" description="GS catalytic" evidence="16">
    <location>
        <begin position="108"/>
        <end position="443"/>
    </location>
</feature>
<evidence type="ECO:0000313" key="18">
    <source>
        <dbReference type="Proteomes" id="UP001060164"/>
    </source>
</evidence>
<dbReference type="SMART" id="SM01230">
    <property type="entry name" value="Gln-synt_C"/>
    <property type="match status" value="1"/>
</dbReference>
<dbReference type="NCBIfam" id="TIGR00653">
    <property type="entry name" value="GlnA"/>
    <property type="match status" value="1"/>
</dbReference>
<proteinExistence type="inferred from homology"/>
<dbReference type="PROSITE" id="PS51987">
    <property type="entry name" value="GS_CATALYTIC"/>
    <property type="match status" value="1"/>
</dbReference>
<evidence type="ECO:0000256" key="8">
    <source>
        <dbReference type="ARBA" id="ARBA00022741"/>
    </source>
</evidence>
<evidence type="ECO:0000259" key="16">
    <source>
        <dbReference type="PROSITE" id="PS51987"/>
    </source>
</evidence>
<evidence type="ECO:0000256" key="9">
    <source>
        <dbReference type="ARBA" id="ARBA00022840"/>
    </source>
</evidence>
<name>A0ABY5VMD1_9FIRM</name>
<evidence type="ECO:0000256" key="14">
    <source>
        <dbReference type="RuleBase" id="RU000384"/>
    </source>
</evidence>
<dbReference type="RefSeq" id="WP_028530447.1">
    <property type="nucleotide sequence ID" value="NZ_CABLBR010000002.1"/>
</dbReference>
<dbReference type="InterPro" id="IPR008147">
    <property type="entry name" value="Gln_synt_N"/>
</dbReference>
<evidence type="ECO:0000256" key="10">
    <source>
        <dbReference type="ARBA" id="ARBA00030136"/>
    </source>
</evidence>
<dbReference type="EMBL" id="CP102290">
    <property type="protein sequence ID" value="UWP60633.1"/>
    <property type="molecule type" value="Genomic_DNA"/>
</dbReference>
<dbReference type="InterPro" id="IPR036651">
    <property type="entry name" value="Gln_synt_N_sf"/>
</dbReference>
<evidence type="ECO:0000313" key="17">
    <source>
        <dbReference type="EMBL" id="UWP60633.1"/>
    </source>
</evidence>